<evidence type="ECO:0000256" key="10">
    <source>
        <dbReference type="ARBA" id="ARBA00068824"/>
    </source>
</evidence>
<comment type="similarity">
    <text evidence="2">Belongs to the class-I pyridoxal-phosphate-dependent aminotransferase family.</text>
</comment>
<keyword evidence="5 14" id="KW-0808">Transferase</keyword>
<dbReference type="CDD" id="cd00609">
    <property type="entry name" value="AAT_like"/>
    <property type="match status" value="1"/>
</dbReference>
<name>A0A1A2TL46_MYCNT</name>
<dbReference type="GO" id="GO:0004021">
    <property type="term" value="F:L-alanine:2-oxoglutarate aminotransferase activity"/>
    <property type="evidence" value="ECO:0007669"/>
    <property type="project" value="UniProtKB-EC"/>
</dbReference>
<feature type="region of interest" description="Disordered" evidence="12">
    <location>
        <begin position="1"/>
        <end position="28"/>
    </location>
</feature>
<evidence type="ECO:0000256" key="3">
    <source>
        <dbReference type="ARBA" id="ARBA00011738"/>
    </source>
</evidence>
<dbReference type="InterPro" id="IPR015422">
    <property type="entry name" value="PyrdxlP-dep_Trfase_small"/>
</dbReference>
<reference evidence="14 15" key="1">
    <citation type="submission" date="2016-06" db="EMBL/GenBank/DDBJ databases">
        <authorList>
            <person name="Kjaerup R.B."/>
            <person name="Dalgaard T.S."/>
            <person name="Juul-Madsen H.R."/>
        </authorList>
    </citation>
    <scope>NUCLEOTIDE SEQUENCE [LARGE SCALE GENOMIC DNA]</scope>
    <source>
        <strain evidence="14 15">E152</strain>
    </source>
</reference>
<comment type="cofactor">
    <cofactor evidence="1">
        <name>pyridoxal 5'-phosphate</name>
        <dbReference type="ChEBI" id="CHEBI:597326"/>
    </cofactor>
</comment>
<evidence type="ECO:0000256" key="9">
    <source>
        <dbReference type="ARBA" id="ARBA00047412"/>
    </source>
</evidence>
<dbReference type="PANTHER" id="PTHR43488">
    <property type="entry name" value="GLUTAMATE-PYRUVATE AMINOTRANSFERASE ALAA"/>
    <property type="match status" value="1"/>
</dbReference>
<comment type="catalytic activity">
    <reaction evidence="9">
        <text>L-alanine + 2-oxoglutarate = pyruvate + L-glutamate</text>
        <dbReference type="Rhea" id="RHEA:19453"/>
        <dbReference type="ChEBI" id="CHEBI:15361"/>
        <dbReference type="ChEBI" id="CHEBI:16810"/>
        <dbReference type="ChEBI" id="CHEBI:29985"/>
        <dbReference type="ChEBI" id="CHEBI:57972"/>
        <dbReference type="EC" id="2.6.1.2"/>
    </reaction>
</comment>
<comment type="caution">
    <text evidence="14">The sequence shown here is derived from an EMBL/GenBank/DDBJ whole genome shotgun (WGS) entry which is preliminary data.</text>
</comment>
<evidence type="ECO:0000256" key="7">
    <source>
        <dbReference type="ARBA" id="ARBA00026106"/>
    </source>
</evidence>
<dbReference type="InterPro" id="IPR015421">
    <property type="entry name" value="PyrdxlP-dep_Trfase_major"/>
</dbReference>
<evidence type="ECO:0000259" key="13">
    <source>
        <dbReference type="Pfam" id="PF00155"/>
    </source>
</evidence>
<keyword evidence="4 14" id="KW-0032">Aminotransferase</keyword>
<dbReference type="EC" id="2.6.1.2" evidence="7"/>
<sequence>MDRDGTISGVTTHHLPLHPSAHHRPQRTFTQSSKLQGVLYEIRGPVHQHAARLEAEGHRILKLNIGNPAPFGFEAPDVIMRDMIQALPYAQGYSDSQGILPARRAVVTRYELVEGFPRFDVDDVYLGNGCSELITMTLQALLDNGDEVLIPSPDYPLWTASTSLAGGTPVHYLCDETQAWQPDIADLESKITERTKALVIINPNNPTGAVYSREVLTQMVELARKHELLLLADEIYDKILYDDAKHINVATLAHDMLCLTFNGLSKAYRVAGYRAGWLAITGPKDHAESFIEGINLLANMRLCPNVPAQHGIQVALGGHQSIEDLVLPGGRLLEQRDVAFEKLNEIPGVSCVKPEGALYAFPRLDPEVYDIEDDEQLVLDLLLQEKILVTQGTGFNWPAPDHLRIVTLPWARDLSAAIERLGNFLVSYRP</sequence>
<dbReference type="Pfam" id="PF00155">
    <property type="entry name" value="Aminotran_1_2"/>
    <property type="match status" value="1"/>
</dbReference>
<dbReference type="InterPro" id="IPR004839">
    <property type="entry name" value="Aminotransferase_I/II_large"/>
</dbReference>
<evidence type="ECO:0000256" key="8">
    <source>
        <dbReference type="ARBA" id="ARBA00030923"/>
    </source>
</evidence>
<dbReference type="Gene3D" id="3.90.1150.10">
    <property type="entry name" value="Aspartate Aminotransferase, domain 1"/>
    <property type="match status" value="1"/>
</dbReference>
<comment type="subunit">
    <text evidence="3">Homodimer.</text>
</comment>
<evidence type="ECO:0000313" key="15">
    <source>
        <dbReference type="Proteomes" id="UP000092389"/>
    </source>
</evidence>
<evidence type="ECO:0000256" key="5">
    <source>
        <dbReference type="ARBA" id="ARBA00022679"/>
    </source>
</evidence>
<dbReference type="SUPFAM" id="SSF53383">
    <property type="entry name" value="PLP-dependent transferases"/>
    <property type="match status" value="1"/>
</dbReference>
<evidence type="ECO:0000256" key="6">
    <source>
        <dbReference type="ARBA" id="ARBA00022898"/>
    </source>
</evidence>
<dbReference type="FunFam" id="3.40.640.10:FF:000019">
    <property type="entry name" value="Pyridoxal phosphate-dependent aminotransferase"/>
    <property type="match status" value="1"/>
</dbReference>
<dbReference type="RefSeq" id="WP_067838943.1">
    <property type="nucleotide sequence ID" value="NZ_LZJP01000066.1"/>
</dbReference>
<dbReference type="Proteomes" id="UP000092389">
    <property type="component" value="Unassembled WGS sequence"/>
</dbReference>
<gene>
    <name evidence="14" type="ORF">A5683_19620</name>
</gene>
<evidence type="ECO:0000256" key="4">
    <source>
        <dbReference type="ARBA" id="ARBA00022576"/>
    </source>
</evidence>
<evidence type="ECO:0000256" key="11">
    <source>
        <dbReference type="ARBA" id="ARBA00077749"/>
    </source>
</evidence>
<organism evidence="14 15">
    <name type="scientific">Mycobacterium mantenii</name>
    <dbReference type="NCBI Taxonomy" id="560555"/>
    <lineage>
        <taxon>Bacteria</taxon>
        <taxon>Bacillati</taxon>
        <taxon>Actinomycetota</taxon>
        <taxon>Actinomycetes</taxon>
        <taxon>Mycobacteriales</taxon>
        <taxon>Mycobacteriaceae</taxon>
        <taxon>Mycobacterium</taxon>
        <taxon>Mycobacterium avium complex (MAC)</taxon>
    </lineage>
</organism>
<proteinExistence type="inferred from homology"/>
<feature type="domain" description="Aminotransferase class I/classII large" evidence="13">
    <location>
        <begin position="60"/>
        <end position="407"/>
    </location>
</feature>
<protein>
    <recommendedName>
        <fullName evidence="10">Alanine aminotransferase</fullName>
        <ecNumber evidence="7">2.6.1.2</ecNumber>
    </recommendedName>
    <alternativeName>
        <fullName evidence="11">Alanine transaminase</fullName>
    </alternativeName>
    <alternativeName>
        <fullName evidence="8">Transaminase A</fullName>
    </alternativeName>
</protein>
<dbReference type="OrthoDB" id="9763453at2"/>
<keyword evidence="6" id="KW-0663">Pyridoxal phosphate</keyword>
<dbReference type="InterPro" id="IPR015424">
    <property type="entry name" value="PyrdxlP-dep_Trfase"/>
</dbReference>
<dbReference type="InterPro" id="IPR051926">
    <property type="entry name" value="Ala_Aminotransferase"/>
</dbReference>
<dbReference type="GO" id="GO:0030170">
    <property type="term" value="F:pyridoxal phosphate binding"/>
    <property type="evidence" value="ECO:0007669"/>
    <property type="project" value="InterPro"/>
</dbReference>
<dbReference type="PANTHER" id="PTHR43488:SF2">
    <property type="entry name" value="GLUTAMATE-PYRUVATE AMINOTRANSFERASE ALAA"/>
    <property type="match status" value="1"/>
</dbReference>
<evidence type="ECO:0000313" key="14">
    <source>
        <dbReference type="EMBL" id="OBH77173.1"/>
    </source>
</evidence>
<accession>A0A1A2TL46</accession>
<evidence type="ECO:0000256" key="2">
    <source>
        <dbReference type="ARBA" id="ARBA00007441"/>
    </source>
</evidence>
<accession>A0A1A2SWQ1</accession>
<dbReference type="AlphaFoldDB" id="A0A1A2TL46"/>
<dbReference type="EMBL" id="LZJU01000059">
    <property type="protein sequence ID" value="OBH77173.1"/>
    <property type="molecule type" value="Genomic_DNA"/>
</dbReference>
<evidence type="ECO:0000256" key="1">
    <source>
        <dbReference type="ARBA" id="ARBA00001933"/>
    </source>
</evidence>
<dbReference type="Gene3D" id="3.40.640.10">
    <property type="entry name" value="Type I PLP-dependent aspartate aminotransferase-like (Major domain)"/>
    <property type="match status" value="1"/>
</dbReference>
<evidence type="ECO:0000256" key="12">
    <source>
        <dbReference type="SAM" id="MobiDB-lite"/>
    </source>
</evidence>